<dbReference type="Gene3D" id="3.40.50.150">
    <property type="entry name" value="Vaccinia Virus protein VP39"/>
    <property type="match status" value="1"/>
</dbReference>
<name>A0A2S7F0Z2_9XANT</name>
<dbReference type="AlphaFoldDB" id="A0A2S7F0Z2"/>
<keyword evidence="5" id="KW-1185">Reference proteome</keyword>
<evidence type="ECO:0000256" key="2">
    <source>
        <dbReference type="ARBA" id="ARBA00013346"/>
    </source>
</evidence>
<gene>
    <name evidence="4" type="ORF">XpopCFBP1817_02855</name>
</gene>
<reference evidence="5" key="1">
    <citation type="submission" date="2016-08" db="EMBL/GenBank/DDBJ databases">
        <authorList>
            <person name="Merda D."/>
            <person name="Briand M."/>
            <person name="Taghouti G."/>
            <person name="Carrere S."/>
            <person name="Gouzy J."/>
            <person name="Portier P."/>
            <person name="Jacques M.-A."/>
            <person name="Fischer-Le Saux M."/>
        </authorList>
    </citation>
    <scope>NUCLEOTIDE SEQUENCE [LARGE SCALE GENOMIC DNA]</scope>
    <source>
        <strain evidence="5">CFBP1817</strain>
    </source>
</reference>
<dbReference type="OrthoDB" id="9810066at2"/>
<dbReference type="PANTHER" id="PTHR11579">
    <property type="entry name" value="PROTEIN-L-ISOASPARTATE O-METHYLTRANSFERASE"/>
    <property type="match status" value="1"/>
</dbReference>
<keyword evidence="4" id="KW-0489">Methyltransferase</keyword>
<organism evidence="4 5">
    <name type="scientific">Xanthomonas populi</name>
    <dbReference type="NCBI Taxonomy" id="53414"/>
    <lineage>
        <taxon>Bacteria</taxon>
        <taxon>Pseudomonadati</taxon>
        <taxon>Pseudomonadota</taxon>
        <taxon>Gammaproteobacteria</taxon>
        <taxon>Lysobacterales</taxon>
        <taxon>Lysobacteraceae</taxon>
        <taxon>Xanthomonas</taxon>
    </lineage>
</organism>
<comment type="similarity">
    <text evidence="1">Belongs to the methyltransferase superfamily. L-isoaspartyl/D-aspartyl protein methyltransferase family.</text>
</comment>
<dbReference type="SUPFAM" id="SSF53335">
    <property type="entry name" value="S-adenosyl-L-methionine-dependent methyltransferases"/>
    <property type="match status" value="1"/>
</dbReference>
<dbReference type="Proteomes" id="UP000239939">
    <property type="component" value="Unassembled WGS sequence"/>
</dbReference>
<sequence length="218" mass="24048">MTIDFSQAREKMVEQQIRPWDVLDLRVLDVLARLPREAFVPGAYKTLAYVDVEIPLSAGHKMMKPVVEGRMLQTLDLQPGDDVLEIGTGSGFSTACLAALARDVVSLEIDPALATAARANLDSTGLGSNVRIETVDAFGWQSERRFDAICITGAVDTLPTPWLQWLRPNGRLFVVRGREPVMEAVLVRGDVNAPRIESLFETDLAYLQGAAPTPRFHF</sequence>
<protein>
    <recommendedName>
        <fullName evidence="2">Protein-L-isoaspartate O-methyltransferase</fullName>
    </recommendedName>
    <alternativeName>
        <fullName evidence="3">Protein L-isoaspartyl methyltransferase</fullName>
    </alternativeName>
</protein>
<dbReference type="RefSeq" id="WP_128415906.1">
    <property type="nucleotide sequence ID" value="NZ_MDEJ01000010.1"/>
</dbReference>
<proteinExistence type="inferred from homology"/>
<dbReference type="Pfam" id="PF01135">
    <property type="entry name" value="PCMT"/>
    <property type="match status" value="1"/>
</dbReference>
<dbReference type="EMBL" id="MDEJ01000010">
    <property type="protein sequence ID" value="PPU99109.1"/>
    <property type="molecule type" value="Genomic_DNA"/>
</dbReference>
<evidence type="ECO:0000256" key="1">
    <source>
        <dbReference type="ARBA" id="ARBA00005369"/>
    </source>
</evidence>
<dbReference type="CDD" id="cd02440">
    <property type="entry name" value="AdoMet_MTases"/>
    <property type="match status" value="1"/>
</dbReference>
<evidence type="ECO:0000313" key="4">
    <source>
        <dbReference type="EMBL" id="PPU99109.1"/>
    </source>
</evidence>
<accession>A0A2S7F0Z2</accession>
<evidence type="ECO:0000313" key="5">
    <source>
        <dbReference type="Proteomes" id="UP000239939"/>
    </source>
</evidence>
<dbReference type="GO" id="GO:0005737">
    <property type="term" value="C:cytoplasm"/>
    <property type="evidence" value="ECO:0007669"/>
    <property type="project" value="TreeGrafter"/>
</dbReference>
<dbReference type="GO" id="GO:0004719">
    <property type="term" value="F:protein-L-isoaspartate (D-aspartate) O-methyltransferase activity"/>
    <property type="evidence" value="ECO:0007669"/>
    <property type="project" value="InterPro"/>
</dbReference>
<dbReference type="GO" id="GO:0032259">
    <property type="term" value="P:methylation"/>
    <property type="evidence" value="ECO:0007669"/>
    <property type="project" value="UniProtKB-KW"/>
</dbReference>
<evidence type="ECO:0000256" key="3">
    <source>
        <dbReference type="ARBA" id="ARBA00030757"/>
    </source>
</evidence>
<dbReference type="PANTHER" id="PTHR11579:SF18">
    <property type="entry name" value="PROTEIN-L-ISOASPARTATE O-METHYLTRANSFERASE"/>
    <property type="match status" value="1"/>
</dbReference>
<dbReference type="InterPro" id="IPR000682">
    <property type="entry name" value="PCMT"/>
</dbReference>
<comment type="caution">
    <text evidence="4">The sequence shown here is derived from an EMBL/GenBank/DDBJ whole genome shotgun (WGS) entry which is preliminary data.</text>
</comment>
<keyword evidence="4" id="KW-0808">Transferase</keyword>
<dbReference type="InterPro" id="IPR029063">
    <property type="entry name" value="SAM-dependent_MTases_sf"/>
</dbReference>